<sequence>MDAATVDPDYQVAGFEEDDDPESLIGDEIDYHLPTGEEQ</sequence>
<feature type="compositionally biased region" description="Acidic residues" evidence="1">
    <location>
        <begin position="15"/>
        <end position="28"/>
    </location>
</feature>
<organism evidence="2 3">
    <name type="scientific">Micromonospora narathiwatensis</name>
    <dbReference type="NCBI Taxonomy" id="299146"/>
    <lineage>
        <taxon>Bacteria</taxon>
        <taxon>Bacillati</taxon>
        <taxon>Actinomycetota</taxon>
        <taxon>Actinomycetes</taxon>
        <taxon>Micromonosporales</taxon>
        <taxon>Micromonosporaceae</taxon>
        <taxon>Micromonospora</taxon>
    </lineage>
</organism>
<gene>
    <name evidence="2" type="ORF">GA0070621_2002</name>
</gene>
<protein>
    <submittedName>
        <fullName evidence="2">Uncharacterized protein</fullName>
    </submittedName>
</protein>
<dbReference type="PATRIC" id="fig|299146.4.peg.2063"/>
<feature type="region of interest" description="Disordered" evidence="1">
    <location>
        <begin position="1"/>
        <end position="39"/>
    </location>
</feature>
<dbReference type="EMBL" id="LT594324">
    <property type="protein sequence ID" value="SBT44203.1"/>
    <property type="molecule type" value="Genomic_DNA"/>
</dbReference>
<evidence type="ECO:0000313" key="2">
    <source>
        <dbReference type="EMBL" id="SBT44203.1"/>
    </source>
</evidence>
<dbReference type="Proteomes" id="UP000198765">
    <property type="component" value="Chromosome I"/>
</dbReference>
<proteinExistence type="predicted"/>
<dbReference type="AlphaFoldDB" id="A0A1A8ZK40"/>
<reference evidence="2 3" key="1">
    <citation type="submission" date="2016-06" db="EMBL/GenBank/DDBJ databases">
        <authorList>
            <person name="Kjaerup R.B."/>
            <person name="Dalgaard T.S."/>
            <person name="Juul-Madsen H.R."/>
        </authorList>
    </citation>
    <scope>NUCLEOTIDE SEQUENCE [LARGE SCALE GENOMIC DNA]</scope>
    <source>
        <strain evidence="2 3">DSM 45248</strain>
    </source>
</reference>
<name>A0A1A8ZK40_9ACTN</name>
<evidence type="ECO:0000256" key="1">
    <source>
        <dbReference type="SAM" id="MobiDB-lite"/>
    </source>
</evidence>
<accession>A0A1A8ZK40</accession>
<keyword evidence="3" id="KW-1185">Reference proteome</keyword>
<evidence type="ECO:0000313" key="3">
    <source>
        <dbReference type="Proteomes" id="UP000198765"/>
    </source>
</evidence>